<evidence type="ECO:0000313" key="2">
    <source>
        <dbReference type="Proteomes" id="UP000092575"/>
    </source>
</evidence>
<proteinExistence type="predicted"/>
<gene>
    <name evidence="1" type="ORF">A7456_02520</name>
</gene>
<dbReference type="Proteomes" id="UP000092575">
    <property type="component" value="Unassembled WGS sequence"/>
</dbReference>
<evidence type="ECO:0000313" key="1">
    <source>
        <dbReference type="EMBL" id="OBX85045.1"/>
    </source>
</evidence>
<protein>
    <submittedName>
        <fullName evidence="1">Uncharacterized protein</fullName>
    </submittedName>
</protein>
<accession>A0A1B8QMG2</accession>
<dbReference type="AlphaFoldDB" id="A0A1B8QMG2"/>
<dbReference type="EMBL" id="LXTW01000012">
    <property type="protein sequence ID" value="OBX85045.1"/>
    <property type="molecule type" value="Genomic_DNA"/>
</dbReference>
<sequence>MVRAVLLMMVLKIYILSILSCHYYDISSAWSKICYFEIYSYFGIMNTPRDVATFLSQAWFNDLILLAK</sequence>
<dbReference type="STRING" id="478.A7456_02520"/>
<organism evidence="1 2">
    <name type="scientific">Moraxella nonliquefaciens</name>
    <dbReference type="NCBI Taxonomy" id="478"/>
    <lineage>
        <taxon>Bacteria</taxon>
        <taxon>Pseudomonadati</taxon>
        <taxon>Pseudomonadota</taxon>
        <taxon>Gammaproteobacteria</taxon>
        <taxon>Moraxellales</taxon>
        <taxon>Moraxellaceae</taxon>
        <taxon>Moraxella</taxon>
    </lineage>
</organism>
<name>A0A1B8QMG2_MORNO</name>
<reference evidence="1 2" key="1">
    <citation type="submission" date="2016-05" db="EMBL/GenBank/DDBJ databases">
        <title>Draft genome sequence of Moraxella nonliquefaciens CCUG 348T.</title>
        <authorList>
            <person name="Salva-Serra F."/>
            <person name="Engstrom-Jakobsson H."/>
            <person name="Thorell K."/>
            <person name="Gonzales-Siles L."/>
            <person name="Karlsson R."/>
            <person name="Boulund F."/>
            <person name="Engstrand L."/>
            <person name="Kristiansson E."/>
            <person name="Moore E."/>
        </authorList>
    </citation>
    <scope>NUCLEOTIDE SEQUENCE [LARGE SCALE GENOMIC DNA]</scope>
    <source>
        <strain evidence="1 2">CCUG 348</strain>
    </source>
</reference>
<comment type="caution">
    <text evidence="1">The sequence shown here is derived from an EMBL/GenBank/DDBJ whole genome shotgun (WGS) entry which is preliminary data.</text>
</comment>